<feature type="transmembrane region" description="Helical" evidence="6">
    <location>
        <begin position="461"/>
        <end position="484"/>
    </location>
</feature>
<name>A0AAD7UJG1_9STRA</name>
<keyword evidence="6" id="KW-0812">Transmembrane</keyword>
<dbReference type="PANTHER" id="PTHR11347">
    <property type="entry name" value="CYCLIC NUCLEOTIDE PHOSPHODIESTERASE"/>
    <property type="match status" value="1"/>
</dbReference>
<feature type="binding site" evidence="4">
    <location>
        <position position="117"/>
    </location>
    <ligand>
        <name>Zn(2+)</name>
        <dbReference type="ChEBI" id="CHEBI:29105"/>
        <label>1</label>
    </ligand>
</feature>
<dbReference type="CDD" id="cd00077">
    <property type="entry name" value="HDc"/>
    <property type="match status" value="1"/>
</dbReference>
<gene>
    <name evidence="8" type="ORF">CTAYLR_000599</name>
</gene>
<feature type="binding site" evidence="4">
    <location>
        <position position="116"/>
    </location>
    <ligand>
        <name>Zn(2+)</name>
        <dbReference type="ChEBI" id="CHEBI:29105"/>
        <label>1</label>
    </ligand>
</feature>
<dbReference type="EMBL" id="JAQMWT010000309">
    <property type="protein sequence ID" value="KAJ8605890.1"/>
    <property type="molecule type" value="Genomic_DNA"/>
</dbReference>
<keyword evidence="2 5" id="KW-0378">Hydrolase</keyword>
<dbReference type="GO" id="GO:0007165">
    <property type="term" value="P:signal transduction"/>
    <property type="evidence" value="ECO:0007669"/>
    <property type="project" value="InterPro"/>
</dbReference>
<feature type="binding site" evidence="4">
    <location>
        <position position="117"/>
    </location>
    <ligand>
        <name>Zn(2+)</name>
        <dbReference type="ChEBI" id="CHEBI:29105"/>
        <label>2</label>
    </ligand>
</feature>
<comment type="caution">
    <text evidence="8">The sequence shown here is derived from an EMBL/GenBank/DDBJ whole genome shotgun (WGS) entry which is preliminary data.</text>
</comment>
<dbReference type="PROSITE" id="PS51845">
    <property type="entry name" value="PDEASE_I_2"/>
    <property type="match status" value="1"/>
</dbReference>
<dbReference type="Gene3D" id="3.30.70.1230">
    <property type="entry name" value="Nucleotide cyclase"/>
    <property type="match status" value="1"/>
</dbReference>
<evidence type="ECO:0000313" key="9">
    <source>
        <dbReference type="Proteomes" id="UP001230188"/>
    </source>
</evidence>
<keyword evidence="9" id="KW-1185">Reference proteome</keyword>
<evidence type="ECO:0000313" key="8">
    <source>
        <dbReference type="EMBL" id="KAJ8605890.1"/>
    </source>
</evidence>
<protein>
    <recommendedName>
        <fullName evidence="5">Phosphodiesterase</fullName>
        <ecNumber evidence="5">3.1.4.-</ecNumber>
    </recommendedName>
</protein>
<dbReference type="Gene3D" id="1.10.1300.10">
    <property type="entry name" value="3'5'-cyclic nucleotide phosphodiesterase, catalytic domain"/>
    <property type="match status" value="1"/>
</dbReference>
<feature type="active site" description="Proton donor" evidence="3">
    <location>
        <position position="80"/>
    </location>
</feature>
<dbReference type="GO" id="GO:0046872">
    <property type="term" value="F:metal ion binding"/>
    <property type="evidence" value="ECO:0007669"/>
    <property type="project" value="UniProtKB-KW"/>
</dbReference>
<dbReference type="InterPro" id="IPR036971">
    <property type="entry name" value="PDEase_catalytic_dom_sf"/>
</dbReference>
<dbReference type="PRINTS" id="PR00387">
    <property type="entry name" value="PDIESTERASE1"/>
</dbReference>
<feature type="transmembrane region" description="Helical" evidence="6">
    <location>
        <begin position="401"/>
        <end position="422"/>
    </location>
</feature>
<dbReference type="PROSITE" id="PS00126">
    <property type="entry name" value="PDEASE_I_1"/>
    <property type="match status" value="1"/>
</dbReference>
<accession>A0AAD7UJG1</accession>
<evidence type="ECO:0000259" key="7">
    <source>
        <dbReference type="PROSITE" id="PS51845"/>
    </source>
</evidence>
<proteinExistence type="inferred from homology"/>
<feature type="transmembrane region" description="Helical" evidence="6">
    <location>
        <begin position="705"/>
        <end position="725"/>
    </location>
</feature>
<comment type="cofactor">
    <cofactor evidence="5">
        <name>a divalent metal cation</name>
        <dbReference type="ChEBI" id="CHEBI:60240"/>
    </cofactor>
    <text evidence="5">Binds 2 divalent metal cations per subunit. Site 1 may preferentially bind zinc ions, while site 2 has a preference for magnesium and/or manganese ions.</text>
</comment>
<dbReference type="GO" id="GO:0004114">
    <property type="term" value="F:3',5'-cyclic-nucleotide phosphodiesterase activity"/>
    <property type="evidence" value="ECO:0007669"/>
    <property type="project" value="InterPro"/>
</dbReference>
<dbReference type="InterPro" id="IPR002073">
    <property type="entry name" value="PDEase_catalytic_dom"/>
</dbReference>
<feature type="domain" description="PDEase" evidence="7">
    <location>
        <begin position="1"/>
        <end position="313"/>
    </location>
</feature>
<dbReference type="SUPFAM" id="SSF109604">
    <property type="entry name" value="HD-domain/PDEase-like"/>
    <property type="match status" value="1"/>
</dbReference>
<organism evidence="8 9">
    <name type="scientific">Chrysophaeum taylorii</name>
    <dbReference type="NCBI Taxonomy" id="2483200"/>
    <lineage>
        <taxon>Eukaryota</taxon>
        <taxon>Sar</taxon>
        <taxon>Stramenopiles</taxon>
        <taxon>Ochrophyta</taxon>
        <taxon>Pelagophyceae</taxon>
        <taxon>Pelagomonadales</taxon>
        <taxon>Pelagomonadaceae</taxon>
        <taxon>Chrysophaeum</taxon>
    </lineage>
</organism>
<feature type="binding site" evidence="4">
    <location>
        <position position="84"/>
    </location>
    <ligand>
        <name>Zn(2+)</name>
        <dbReference type="ChEBI" id="CHEBI:29105"/>
        <label>1</label>
    </ligand>
</feature>
<dbReference type="Proteomes" id="UP001230188">
    <property type="component" value="Unassembled WGS sequence"/>
</dbReference>
<dbReference type="InterPro" id="IPR003607">
    <property type="entry name" value="HD/PDEase_dom"/>
</dbReference>
<dbReference type="InterPro" id="IPR023088">
    <property type="entry name" value="PDEase"/>
</dbReference>
<evidence type="ECO:0000256" key="4">
    <source>
        <dbReference type="PIRSR" id="PIRSR623088-3"/>
    </source>
</evidence>
<keyword evidence="1 4" id="KW-0479">Metal-binding</keyword>
<evidence type="ECO:0000256" key="6">
    <source>
        <dbReference type="SAM" id="Phobius"/>
    </source>
</evidence>
<keyword evidence="6" id="KW-0472">Membrane</keyword>
<sequence>MPVNVLLKDSESEESEENEAALGWGFDVLALEEEAVLATCERVLRKFASAVGLWGDFGGVVADVQQNMSTVWIEEVPAYHNFRHGADVMLVVGHFLQSGLVGALDSFAVAVAALGHDVCHPGVNNAYHVAAQLELAVRYSDVAVLEAHSAAVTSKILRDRKVLEGLPETQFRRVRFVVTSTILATDMAGHSKLMERLTALEHVAPEDAGFMCDVMLHCADVSNPARSWGISKKWSDRVCEEFFKQGDRERREGRPVSPNMDRETTPPWKVGIGFIDFIVQPLFNEASRFLPLDDALVELRLNRARWFEIKEPPPEVVVQVPAAAAGGGGDNAVGVVVPRVSSSRRLHLVDVDHRLHLMQEHHATATENVVTAVHEEDPKRRVSGRIETAAKRLKASLSPRLRVAITAVMISLAVGSLVLDSIRRAFLPKSSDVAINAIIVALLGIFGVEIAASCVLDFEYFGSFMFCMNLVGAASLSLDVPWLLGRYALSSAQQSLRAARVARFVRFVRLSRASFLAHLLDQLWPQQKVEEVETYEKLLEEGSIIRDEPNFKQQRQQQQQQPVFAVRKEEEEIGRRASLYSSRVLLLSVVAALCAMPFSDPATVAYRYATQRQLLRALGDLTHSERLEYFDLYKSERDKYGLSALTLRMAGYYYVRTDKAKRRRAYEKHTLRVGYDGVMVRGNDTTTKLNTDLRDYQRDAARRELWIVCGAILLINVASVSFALISDRVFVRKLAHIVRVVDRVDGLLLVLKREVEDDFLSTSILKILQLLEPFGGGGGLRAVESVRVEAAFCFVNTRDLANTAIADLSQDETKKYLLLVHRIVRTAVEFYGGLEARKTSSGFLLVWVQVFRRRRSFMSSVDEDPRPDWGAVRLELTGQSPCDAAFRAIVSVVLDAAHLNQTASLAPQLDAMMGEDDEDNADIAAVLERHGAALILTAGMHYGWAVRSSPSDDSGHESFASPHVNLAAKLEVAAAKVYGVPVLFSGPFFARLHTTTQALCRQIDRACLDGSPAPVTLHAFDFITDYEKKDLQPALKDTQLTALYDLPDAAQALHYKRQFDGGLQAYLQGRWAEAHVILQNCATALPSDIPASSILTFISKNQFVCPTDWRGFRAV</sequence>
<dbReference type="Pfam" id="PF00233">
    <property type="entry name" value="PDEase_I"/>
    <property type="match status" value="1"/>
</dbReference>
<dbReference type="SUPFAM" id="SSF55073">
    <property type="entry name" value="Nucleotide cyclase"/>
    <property type="match status" value="1"/>
</dbReference>
<evidence type="ECO:0000256" key="3">
    <source>
        <dbReference type="PIRSR" id="PIRSR623088-1"/>
    </source>
</evidence>
<dbReference type="InterPro" id="IPR029787">
    <property type="entry name" value="Nucleotide_cyclase"/>
</dbReference>
<reference evidence="8" key="1">
    <citation type="submission" date="2023-01" db="EMBL/GenBank/DDBJ databases">
        <title>Metagenome sequencing of chrysophaentin producing Chrysophaeum taylorii.</title>
        <authorList>
            <person name="Davison J."/>
            <person name="Bewley C."/>
        </authorList>
    </citation>
    <scope>NUCLEOTIDE SEQUENCE</scope>
    <source>
        <strain evidence="8">NIES-1699</strain>
    </source>
</reference>
<feature type="transmembrane region" description="Helical" evidence="6">
    <location>
        <begin position="434"/>
        <end position="455"/>
    </location>
</feature>
<dbReference type="EC" id="3.1.4.-" evidence="5"/>
<comment type="similarity">
    <text evidence="5">Belongs to the cyclic nucleotide phosphodiesterase family.</text>
</comment>
<keyword evidence="6" id="KW-1133">Transmembrane helix</keyword>
<dbReference type="InterPro" id="IPR023174">
    <property type="entry name" value="PDEase_CS"/>
</dbReference>
<feature type="binding site" evidence="4">
    <location>
        <position position="220"/>
    </location>
    <ligand>
        <name>Zn(2+)</name>
        <dbReference type="ChEBI" id="CHEBI:29105"/>
        <label>1</label>
    </ligand>
</feature>
<dbReference type="AlphaFoldDB" id="A0AAD7UJG1"/>
<evidence type="ECO:0000256" key="2">
    <source>
        <dbReference type="ARBA" id="ARBA00022801"/>
    </source>
</evidence>
<evidence type="ECO:0000256" key="5">
    <source>
        <dbReference type="RuleBase" id="RU363067"/>
    </source>
</evidence>
<evidence type="ECO:0000256" key="1">
    <source>
        <dbReference type="ARBA" id="ARBA00022723"/>
    </source>
</evidence>
<dbReference type="SMART" id="SM00471">
    <property type="entry name" value="HDc"/>
    <property type="match status" value="1"/>
</dbReference>